<evidence type="ECO:0000313" key="1">
    <source>
        <dbReference type="EMBL" id="MEQ2519934.1"/>
    </source>
</evidence>
<sequence>MRNSERRAWVRAAAFLVFLALVNSLLNFVLMPAGNFTRRMLEDLHRSEPLDVVFCGSSLALYHFDPDVLEPALNARVFDLGASSADFPASYYLLKEMFRTQSPRLVVLAVEARQYARQQEDPLVYVSLAPYLKSPLIRARYYWATAQDGSYLDRLLWWRGYHVKGPRSALQNVREKLFPDPDPAPQDGLQYVRDGYVYVDPSAPAAPLPDTVDETGPEDFTGESREYVQKIARLCRQHGAQLMLVNTPRPAQALRAMPRYFEADAAIAESARQAGVPYYNFNLARPELFSPRPEMFRDLSHMNADGARAFSAAFASFLQRLAAGEDVSGLFYTPEQAKERL</sequence>
<dbReference type="RefSeq" id="WP_349215365.1">
    <property type="nucleotide sequence ID" value="NZ_JBBMFA010000074.1"/>
</dbReference>
<dbReference type="Proteomes" id="UP001477672">
    <property type="component" value="Unassembled WGS sequence"/>
</dbReference>
<keyword evidence="2" id="KW-1185">Reference proteome</keyword>
<dbReference type="SUPFAM" id="SSF52266">
    <property type="entry name" value="SGNH hydrolase"/>
    <property type="match status" value="1"/>
</dbReference>
<comment type="caution">
    <text evidence="1">The sequence shown here is derived from an EMBL/GenBank/DDBJ whole genome shotgun (WGS) entry which is preliminary data.</text>
</comment>
<evidence type="ECO:0000313" key="2">
    <source>
        <dbReference type="Proteomes" id="UP001477672"/>
    </source>
</evidence>
<reference evidence="1 2" key="1">
    <citation type="submission" date="2024-03" db="EMBL/GenBank/DDBJ databases">
        <title>Human intestinal bacterial collection.</title>
        <authorList>
            <person name="Pauvert C."/>
            <person name="Hitch T.C.A."/>
            <person name="Clavel T."/>
        </authorList>
    </citation>
    <scope>NUCLEOTIDE SEQUENCE [LARGE SCALE GENOMIC DNA]</scope>
    <source>
        <strain evidence="1 2">CLA-JM-H11</strain>
    </source>
</reference>
<organism evidence="1 2">
    <name type="scientific">Ruthenibacterium intestinale</name>
    <dbReference type="NCBI Taxonomy" id="3133163"/>
    <lineage>
        <taxon>Bacteria</taxon>
        <taxon>Bacillati</taxon>
        <taxon>Bacillota</taxon>
        <taxon>Clostridia</taxon>
        <taxon>Eubacteriales</taxon>
        <taxon>Oscillospiraceae</taxon>
        <taxon>Ruthenibacterium</taxon>
    </lineage>
</organism>
<accession>A0ABV1GDN8</accession>
<dbReference type="Gene3D" id="3.40.50.1110">
    <property type="entry name" value="SGNH hydrolase"/>
    <property type="match status" value="1"/>
</dbReference>
<evidence type="ECO:0008006" key="3">
    <source>
        <dbReference type="Google" id="ProtNLM"/>
    </source>
</evidence>
<protein>
    <recommendedName>
        <fullName evidence="3">SGNH hydrolase-type esterase domain-containing protein</fullName>
    </recommendedName>
</protein>
<proteinExistence type="predicted"/>
<gene>
    <name evidence="1" type="ORF">WMO24_05735</name>
</gene>
<name>A0ABV1GDN8_9FIRM</name>
<dbReference type="EMBL" id="JBBMFA010000074">
    <property type="protein sequence ID" value="MEQ2519934.1"/>
    <property type="molecule type" value="Genomic_DNA"/>
</dbReference>
<dbReference type="InterPro" id="IPR036514">
    <property type="entry name" value="SGNH_hydro_sf"/>
</dbReference>